<dbReference type="Proteomes" id="UP000323506">
    <property type="component" value="Chromosome A03"/>
</dbReference>
<evidence type="ECO:0000313" key="1">
    <source>
        <dbReference type="EMBL" id="TYH24897.1"/>
    </source>
</evidence>
<organism evidence="1 2">
    <name type="scientific">Gossypium darwinii</name>
    <name type="common">Darwin's cotton</name>
    <name type="synonym">Gossypium barbadense var. darwinii</name>
    <dbReference type="NCBI Taxonomy" id="34276"/>
    <lineage>
        <taxon>Eukaryota</taxon>
        <taxon>Viridiplantae</taxon>
        <taxon>Streptophyta</taxon>
        <taxon>Embryophyta</taxon>
        <taxon>Tracheophyta</taxon>
        <taxon>Spermatophyta</taxon>
        <taxon>Magnoliopsida</taxon>
        <taxon>eudicotyledons</taxon>
        <taxon>Gunneridae</taxon>
        <taxon>Pentapetalae</taxon>
        <taxon>rosids</taxon>
        <taxon>malvids</taxon>
        <taxon>Malvales</taxon>
        <taxon>Malvaceae</taxon>
        <taxon>Malvoideae</taxon>
        <taxon>Gossypium</taxon>
    </lineage>
</organism>
<dbReference type="EMBL" id="CM017690">
    <property type="protein sequence ID" value="TYH24897.1"/>
    <property type="molecule type" value="Genomic_DNA"/>
</dbReference>
<dbReference type="AlphaFoldDB" id="A0A5D2H407"/>
<accession>A0A5D2H407</accession>
<evidence type="ECO:0000313" key="2">
    <source>
        <dbReference type="Proteomes" id="UP000323506"/>
    </source>
</evidence>
<reference evidence="1 2" key="1">
    <citation type="submission" date="2019-06" db="EMBL/GenBank/DDBJ databases">
        <title>WGS assembly of Gossypium darwinii.</title>
        <authorList>
            <person name="Chen Z.J."/>
            <person name="Sreedasyam A."/>
            <person name="Ando A."/>
            <person name="Song Q."/>
            <person name="De L."/>
            <person name="Hulse-Kemp A."/>
            <person name="Ding M."/>
            <person name="Ye W."/>
            <person name="Kirkbride R."/>
            <person name="Jenkins J."/>
            <person name="Plott C."/>
            <person name="Lovell J."/>
            <person name="Lin Y.-M."/>
            <person name="Vaughn R."/>
            <person name="Liu B."/>
            <person name="Li W."/>
            <person name="Simpson S."/>
            <person name="Scheffler B."/>
            <person name="Saski C."/>
            <person name="Grover C."/>
            <person name="Hu G."/>
            <person name="Conover J."/>
            <person name="Carlson J."/>
            <person name="Shu S."/>
            <person name="Boston L."/>
            <person name="Williams M."/>
            <person name="Peterson D."/>
            <person name="Mcgee K."/>
            <person name="Jones D."/>
            <person name="Wendel J."/>
            <person name="Stelly D."/>
            <person name="Grimwood J."/>
            <person name="Schmutz J."/>
        </authorList>
    </citation>
    <scope>NUCLEOTIDE SEQUENCE [LARGE SCALE GENOMIC DNA]</scope>
    <source>
        <strain evidence="1">1808015.09</strain>
    </source>
</reference>
<gene>
    <name evidence="1" type="ORF">ES288_A03G126600v1</name>
</gene>
<sequence length="78" mass="8604">MQEEKNKTKSVSALGGLLSRIPLRSAAGAMLLTCESWFSSSLVLTWIPSWFCSSITDFRSSSIIIEPIVDKKVIEVVN</sequence>
<proteinExistence type="predicted"/>
<keyword evidence="2" id="KW-1185">Reference proteome</keyword>
<name>A0A5D2H407_GOSDA</name>
<protein>
    <submittedName>
        <fullName evidence="1">Uncharacterized protein</fullName>
    </submittedName>
</protein>